<dbReference type="Pfam" id="PF01400">
    <property type="entry name" value="Astacin"/>
    <property type="match status" value="1"/>
</dbReference>
<feature type="disulfide bond" evidence="7">
    <location>
        <begin position="708"/>
        <end position="742"/>
    </location>
</feature>
<keyword evidence="12" id="KW-1185">Reference proteome</keyword>
<dbReference type="InterPro" id="IPR024079">
    <property type="entry name" value="MetalloPept_cat_dom_sf"/>
</dbReference>
<feature type="disulfide bond" evidence="7">
    <location>
        <begin position="717"/>
        <end position="735"/>
    </location>
</feature>
<feature type="disulfide bond" evidence="7">
    <location>
        <begin position="337"/>
        <end position="371"/>
    </location>
</feature>
<dbReference type="AlphaFoldDB" id="A0AA85K156"/>
<dbReference type="SUPFAM" id="SSF55486">
    <property type="entry name" value="Metalloproteases ('zincins'), catalytic domain"/>
    <property type="match status" value="1"/>
</dbReference>
<feature type="domain" description="ShKT" evidence="10">
    <location>
        <begin position="561"/>
        <end position="596"/>
    </location>
</feature>
<feature type="disulfide bond" evidence="7">
    <location>
        <begin position="523"/>
        <end position="557"/>
    </location>
</feature>
<comment type="caution">
    <text evidence="7">Lacks conserved residue(s) required for the propagation of feature annotation.</text>
</comment>
<accession>A0AA85K156</accession>
<dbReference type="GO" id="GO:0008270">
    <property type="term" value="F:zinc ion binding"/>
    <property type="evidence" value="ECO:0007669"/>
    <property type="project" value="UniProtKB-UniRule"/>
</dbReference>
<feature type="binding site" evidence="8">
    <location>
        <position position="155"/>
    </location>
    <ligand>
        <name>Zn(2+)</name>
        <dbReference type="ChEBI" id="CHEBI:29105"/>
        <note>catalytic</note>
    </ligand>
</feature>
<proteinExistence type="predicted"/>
<evidence type="ECO:0000256" key="5">
    <source>
        <dbReference type="ARBA" id="ARBA00022833"/>
    </source>
</evidence>
<dbReference type="PANTHER" id="PTHR10127">
    <property type="entry name" value="DISCOIDIN, CUB, EGF, LAMININ , AND ZINC METALLOPROTEASE DOMAIN CONTAINING"/>
    <property type="match status" value="1"/>
</dbReference>
<dbReference type="InterPro" id="IPR003582">
    <property type="entry name" value="ShKT_dom"/>
</dbReference>
<evidence type="ECO:0000313" key="12">
    <source>
        <dbReference type="Proteomes" id="UP000050795"/>
    </source>
</evidence>
<keyword evidence="7" id="KW-1015">Disulfide bond</keyword>
<evidence type="ECO:0000256" key="9">
    <source>
        <dbReference type="RuleBase" id="RU361183"/>
    </source>
</evidence>
<keyword evidence="9" id="KW-0732">Signal</keyword>
<dbReference type="SMART" id="SM00235">
    <property type="entry name" value="ZnMc"/>
    <property type="match status" value="1"/>
</dbReference>
<comment type="cofactor">
    <cofactor evidence="8 9">
        <name>Zn(2+)</name>
        <dbReference type="ChEBI" id="CHEBI:29105"/>
    </cofactor>
    <text evidence="8 9">Binds 1 zinc ion per subunit.</text>
</comment>
<organism evidence="12 13">
    <name type="scientific">Trichobilharzia regenti</name>
    <name type="common">Nasal bird schistosome</name>
    <dbReference type="NCBI Taxonomy" id="157069"/>
    <lineage>
        <taxon>Eukaryota</taxon>
        <taxon>Metazoa</taxon>
        <taxon>Spiralia</taxon>
        <taxon>Lophotrochozoa</taxon>
        <taxon>Platyhelminthes</taxon>
        <taxon>Trematoda</taxon>
        <taxon>Digenea</taxon>
        <taxon>Strigeidida</taxon>
        <taxon>Schistosomatoidea</taxon>
        <taxon>Schistosomatidae</taxon>
        <taxon>Trichobilharzia</taxon>
    </lineage>
</organism>
<keyword evidence="4 8" id="KW-0378">Hydrolase</keyword>
<dbReference type="PROSITE" id="PS51864">
    <property type="entry name" value="ASTACIN"/>
    <property type="match status" value="1"/>
</dbReference>
<evidence type="ECO:0000259" key="10">
    <source>
        <dbReference type="PROSITE" id="PS51670"/>
    </source>
</evidence>
<evidence type="ECO:0000256" key="6">
    <source>
        <dbReference type="ARBA" id="ARBA00023049"/>
    </source>
</evidence>
<evidence type="ECO:0000313" key="13">
    <source>
        <dbReference type="WBParaSite" id="TREG1_70750.1"/>
    </source>
</evidence>
<dbReference type="PRINTS" id="PR00480">
    <property type="entry name" value="ASTACIN"/>
</dbReference>
<name>A0AA85K156_TRIRE</name>
<dbReference type="InterPro" id="IPR001506">
    <property type="entry name" value="Peptidase_M12A"/>
</dbReference>
<feature type="domain" description="ShKT" evidence="10">
    <location>
        <begin position="337"/>
        <end position="371"/>
    </location>
</feature>
<feature type="domain" description="ShKT" evidence="10">
    <location>
        <begin position="523"/>
        <end position="557"/>
    </location>
</feature>
<feature type="domain" description="Peptidase M12A" evidence="11">
    <location>
        <begin position="32"/>
        <end position="251"/>
    </location>
</feature>
<keyword evidence="2 8" id="KW-0645">Protease</keyword>
<evidence type="ECO:0000256" key="3">
    <source>
        <dbReference type="ARBA" id="ARBA00022723"/>
    </source>
</evidence>
<evidence type="ECO:0000256" key="7">
    <source>
        <dbReference type="PROSITE-ProRule" id="PRU01005"/>
    </source>
</evidence>
<feature type="disulfide bond" evidence="7">
    <location>
        <begin position="726"/>
        <end position="739"/>
    </location>
</feature>
<dbReference type="PROSITE" id="PS51670">
    <property type="entry name" value="SHKT"/>
    <property type="match status" value="5"/>
</dbReference>
<feature type="domain" description="ShKT" evidence="10">
    <location>
        <begin position="398"/>
        <end position="434"/>
    </location>
</feature>
<dbReference type="Pfam" id="PF01549">
    <property type="entry name" value="ShK"/>
    <property type="match status" value="5"/>
</dbReference>
<evidence type="ECO:0000256" key="1">
    <source>
        <dbReference type="ARBA" id="ARBA00002657"/>
    </source>
</evidence>
<protein>
    <recommendedName>
        <fullName evidence="9">Metalloendopeptidase</fullName>
        <ecNumber evidence="9">3.4.24.-</ecNumber>
    </recommendedName>
</protein>
<feature type="binding site" evidence="8">
    <location>
        <position position="145"/>
    </location>
    <ligand>
        <name>Zn(2+)</name>
        <dbReference type="ChEBI" id="CHEBI:29105"/>
        <note>catalytic</note>
    </ligand>
</feature>
<feature type="domain" description="ShKT" evidence="10">
    <location>
        <begin position="708"/>
        <end position="742"/>
    </location>
</feature>
<dbReference type="Proteomes" id="UP000050795">
    <property type="component" value="Unassembled WGS sequence"/>
</dbReference>
<keyword evidence="5 8" id="KW-0862">Zinc</keyword>
<evidence type="ECO:0000256" key="2">
    <source>
        <dbReference type="ARBA" id="ARBA00022670"/>
    </source>
</evidence>
<reference evidence="13" key="2">
    <citation type="submission" date="2023-11" db="UniProtKB">
        <authorList>
            <consortium name="WormBaseParasite"/>
        </authorList>
    </citation>
    <scope>IDENTIFICATION</scope>
</reference>
<feature type="signal peptide" evidence="9">
    <location>
        <begin position="1"/>
        <end position="24"/>
    </location>
</feature>
<evidence type="ECO:0000256" key="8">
    <source>
        <dbReference type="PROSITE-ProRule" id="PRU01211"/>
    </source>
</evidence>
<sequence length="756" mass="86172">MFSKNILIINFILIFCQCLTFIHTEHLTRYQRSLGMKNIKLWPNGIVPYIIDDIDKSKSKDFTEMFSEVDVLLIKKAMSIIEAETCIQFQDMTSRRNTRNLVDRHLIRIRGRGQRGCYSHLGVSRNKNQVLRLGPTCRSVGQILHELLHALGVMHEIMRPDRDQYVILHEENIDKAYLPEFMKIKDHQSILADRPFDFQSISLYDPFTFTSNGNPVWEPIINLDDIPLFSISEKYLSFEDTVGLNRLYQCDKNCSNKDTPCKPGEYRNKNCICQNSSQYAYERCHDDVNQTAYCSKAVVENKCYDEPRFAIPFCRRTCGRCFRAGSMGISTPPKKLCRDVESELCENYVKEGYCHFDGWTKLNCQRSCNLCPSPDVVNRQVETGDVRAYLEAYRKGDCFNRYDDLRCEIFSQRGDCRTNPGFMSSQCTQSCGLCPKKENHSQSGSKKNISETTRQPIPCKNYIDDQRCDALAKEGKCHGTTLKQCLGSCNKCGENYPRQTTENPPNLVTDNTNHTENSLPTECKDKSNLCSFYKDRNECKTHKVIRLEICPETCGSCETKCEDFDLPNICEDLVQRGYCKRSKAYAERCRKSCGLCGDEIIPMGASSPSSMLETEMTPFATEVTSPSVQSTVDTTIPTTTMVVTTKTAIPITESSTTPGEVVSTKFNMVSSSLKKPTLLRKNPSSLPKYVNKRTFTPSEYPSENKEECVDISPKSSCLAWKMIGYCNFSHVSKLCLKTCYLCETVELLSKYKPLIF</sequence>
<feature type="chain" id="PRO_5041518943" description="Metalloendopeptidase" evidence="9">
    <location>
        <begin position="25"/>
        <end position="756"/>
    </location>
</feature>
<dbReference type="Gene3D" id="3.40.390.10">
    <property type="entry name" value="Collagenase (Catalytic Domain)"/>
    <property type="match status" value="1"/>
</dbReference>
<dbReference type="WBParaSite" id="TREG1_70750.1">
    <property type="protein sequence ID" value="TREG1_70750.1"/>
    <property type="gene ID" value="TREG1_70750"/>
</dbReference>
<reference evidence="12" key="1">
    <citation type="submission" date="2022-06" db="EMBL/GenBank/DDBJ databases">
        <authorList>
            <person name="Berger JAMES D."/>
            <person name="Berger JAMES D."/>
        </authorList>
    </citation>
    <scope>NUCLEOTIDE SEQUENCE [LARGE SCALE GENOMIC DNA]</scope>
</reference>
<dbReference type="InterPro" id="IPR006026">
    <property type="entry name" value="Peptidase_Metallo"/>
</dbReference>
<dbReference type="SMART" id="SM00254">
    <property type="entry name" value="ShKT"/>
    <property type="match status" value="7"/>
</dbReference>
<evidence type="ECO:0000256" key="4">
    <source>
        <dbReference type="ARBA" id="ARBA00022801"/>
    </source>
</evidence>
<dbReference type="GO" id="GO:0006508">
    <property type="term" value="P:proteolysis"/>
    <property type="evidence" value="ECO:0007669"/>
    <property type="project" value="UniProtKB-KW"/>
</dbReference>
<dbReference type="GO" id="GO:0004222">
    <property type="term" value="F:metalloendopeptidase activity"/>
    <property type="evidence" value="ECO:0007669"/>
    <property type="project" value="UniProtKB-UniRule"/>
</dbReference>
<comment type="function">
    <text evidence="1">Metalloprotease.</text>
</comment>
<keyword evidence="6 8" id="KW-0482">Metalloprotease</keyword>
<feature type="binding site" evidence="8">
    <location>
        <position position="149"/>
    </location>
    <ligand>
        <name>Zn(2+)</name>
        <dbReference type="ChEBI" id="CHEBI:29105"/>
        <note>catalytic</note>
    </ligand>
</feature>
<evidence type="ECO:0000259" key="11">
    <source>
        <dbReference type="PROSITE" id="PS51864"/>
    </source>
</evidence>
<dbReference type="EC" id="3.4.24.-" evidence="9"/>
<feature type="active site" evidence="8">
    <location>
        <position position="146"/>
    </location>
</feature>
<dbReference type="PANTHER" id="PTHR10127:SF780">
    <property type="entry name" value="METALLOENDOPEPTIDASE"/>
    <property type="match status" value="1"/>
</dbReference>
<keyword evidence="3 8" id="KW-0479">Metal-binding</keyword>